<dbReference type="AlphaFoldDB" id="A0A974HIC0"/>
<proteinExistence type="predicted"/>
<evidence type="ECO:0000313" key="2">
    <source>
        <dbReference type="EMBL" id="OCT79069.1"/>
    </source>
</evidence>
<reference evidence="3" key="1">
    <citation type="journal article" date="2016" name="Nature">
        <title>Genome evolution in the allotetraploid frog Xenopus laevis.</title>
        <authorList>
            <person name="Session A.M."/>
            <person name="Uno Y."/>
            <person name="Kwon T."/>
            <person name="Chapman J.A."/>
            <person name="Toyoda A."/>
            <person name="Takahashi S."/>
            <person name="Fukui A."/>
            <person name="Hikosaka A."/>
            <person name="Suzuki A."/>
            <person name="Kondo M."/>
            <person name="van Heeringen S.J."/>
            <person name="Quigley I."/>
            <person name="Heinz S."/>
            <person name="Ogino H."/>
            <person name="Ochi H."/>
            <person name="Hellsten U."/>
            <person name="Lyons J.B."/>
            <person name="Simakov O."/>
            <person name="Putnam N."/>
            <person name="Stites J."/>
            <person name="Kuroki Y."/>
            <person name="Tanaka T."/>
            <person name="Michiue T."/>
            <person name="Watanabe M."/>
            <person name="Bogdanovic O."/>
            <person name="Lister R."/>
            <person name="Georgiou G."/>
            <person name="Paranjpe S.S."/>
            <person name="van Kruijsbergen I."/>
            <person name="Shu S."/>
            <person name="Carlson J."/>
            <person name="Kinoshita T."/>
            <person name="Ohta Y."/>
            <person name="Mawaribuchi S."/>
            <person name="Jenkins J."/>
            <person name="Grimwood J."/>
            <person name="Schmutz J."/>
            <person name="Mitros T."/>
            <person name="Mozaffari S.V."/>
            <person name="Suzuki Y."/>
            <person name="Haramoto Y."/>
            <person name="Yamamoto T.S."/>
            <person name="Takagi C."/>
            <person name="Heald R."/>
            <person name="Miller K."/>
            <person name="Haudenschild C."/>
            <person name="Kitzman J."/>
            <person name="Nakayama T."/>
            <person name="Izutsu Y."/>
            <person name="Robert J."/>
            <person name="Fortriede J."/>
            <person name="Burns K."/>
            <person name="Lotay V."/>
            <person name="Karimi K."/>
            <person name="Yasuoka Y."/>
            <person name="Dichmann D.S."/>
            <person name="Flajnik M.F."/>
            <person name="Houston D.W."/>
            <person name="Shendure J."/>
            <person name="DuPasquier L."/>
            <person name="Vize P.D."/>
            <person name="Zorn A.M."/>
            <person name="Ito M."/>
            <person name="Marcotte E.M."/>
            <person name="Wallingford J.B."/>
            <person name="Ito Y."/>
            <person name="Asashima M."/>
            <person name="Ueno N."/>
            <person name="Matsuda Y."/>
            <person name="Veenstra G.J."/>
            <person name="Fujiyama A."/>
            <person name="Harland R.M."/>
            <person name="Taira M."/>
            <person name="Rokhsar D.S."/>
        </authorList>
    </citation>
    <scope>NUCLEOTIDE SEQUENCE [LARGE SCALE GENOMIC DNA]</scope>
    <source>
        <strain evidence="3">J</strain>
    </source>
</reference>
<feature type="compositionally biased region" description="Polar residues" evidence="1">
    <location>
        <begin position="206"/>
        <end position="220"/>
    </location>
</feature>
<evidence type="ECO:0000313" key="3">
    <source>
        <dbReference type="Proteomes" id="UP000694892"/>
    </source>
</evidence>
<feature type="compositionally biased region" description="Basic and acidic residues" evidence="1">
    <location>
        <begin position="242"/>
        <end position="255"/>
    </location>
</feature>
<feature type="region of interest" description="Disordered" evidence="1">
    <location>
        <begin position="198"/>
        <end position="278"/>
    </location>
</feature>
<gene>
    <name evidence="2" type="ORF">XELAEV_18030165mg</name>
</gene>
<dbReference type="EMBL" id="CM004475">
    <property type="protein sequence ID" value="OCT79069.1"/>
    <property type="molecule type" value="Genomic_DNA"/>
</dbReference>
<evidence type="ECO:0000256" key="1">
    <source>
        <dbReference type="SAM" id="MobiDB-lite"/>
    </source>
</evidence>
<accession>A0A974HIC0</accession>
<dbReference type="Proteomes" id="UP000694892">
    <property type="component" value="Chromosome 5S"/>
</dbReference>
<sequence length="278" mass="32328">MEQIETLTKDITNRAETHSFSDNQINLILFKSSPLEAFGPDSPQDLTRDLERLKKKEQELHLHGVTLSEYYKQRLIPRGFRISNTPTTGRDNKEFCQKCCAILNKASLDLMVLVIEHTSHTLSKIRTDILKIELEFDRVSTQEERDNFCTQLNEKLDSFKTDLLLFKKKKLLKVVQDYKTDNVYRWLKGDNYNRRVRKFIPRQQDRGSSSGSVTELTDSDSPVERRQQKSFLARGTKAYTRKKPEEAPQKAKESNHTPQDSIPPTPKSPVKTRSKRDK</sequence>
<protein>
    <submittedName>
        <fullName evidence="2">Uncharacterized protein</fullName>
    </submittedName>
</protein>
<organism evidence="2 3">
    <name type="scientific">Xenopus laevis</name>
    <name type="common">African clawed frog</name>
    <dbReference type="NCBI Taxonomy" id="8355"/>
    <lineage>
        <taxon>Eukaryota</taxon>
        <taxon>Metazoa</taxon>
        <taxon>Chordata</taxon>
        <taxon>Craniata</taxon>
        <taxon>Vertebrata</taxon>
        <taxon>Euteleostomi</taxon>
        <taxon>Amphibia</taxon>
        <taxon>Batrachia</taxon>
        <taxon>Anura</taxon>
        <taxon>Pipoidea</taxon>
        <taxon>Pipidae</taxon>
        <taxon>Xenopodinae</taxon>
        <taxon>Xenopus</taxon>
        <taxon>Xenopus</taxon>
    </lineage>
</organism>
<name>A0A974HIC0_XENLA</name>